<dbReference type="SUPFAM" id="SSF51197">
    <property type="entry name" value="Clavaminate synthase-like"/>
    <property type="match status" value="1"/>
</dbReference>
<feature type="binding site" evidence="6">
    <location>
        <position position="181"/>
    </location>
    <ligand>
        <name>Fe cation</name>
        <dbReference type="ChEBI" id="CHEBI:24875"/>
        <note>catalytic</note>
    </ligand>
</feature>
<evidence type="ECO:0000259" key="7">
    <source>
        <dbReference type="PROSITE" id="PS51471"/>
    </source>
</evidence>
<reference evidence="8 9" key="1">
    <citation type="submission" date="2018-07" db="EMBL/GenBank/DDBJ databases">
        <title>Rhodosalinus sp. strain E84T genomic sequence and assembly.</title>
        <authorList>
            <person name="Liu Z.-W."/>
            <person name="Lu D.-C."/>
        </authorList>
    </citation>
    <scope>NUCLEOTIDE SEQUENCE [LARGE SCALE GENOMIC DNA]</scope>
    <source>
        <strain evidence="8 9">E84</strain>
    </source>
</reference>
<dbReference type="PANTHER" id="PTHR16557:SF2">
    <property type="entry name" value="NUCLEIC ACID DIOXYGENASE ALKBH1"/>
    <property type="match status" value="1"/>
</dbReference>
<feature type="binding site" evidence="5">
    <location>
        <begin position="114"/>
        <end position="116"/>
    </location>
    <ligand>
        <name>2-oxoglutarate</name>
        <dbReference type="ChEBI" id="CHEBI:16810"/>
    </ligand>
</feature>
<feature type="binding site" evidence="6">
    <location>
        <position position="127"/>
    </location>
    <ligand>
        <name>Fe cation</name>
        <dbReference type="ChEBI" id="CHEBI:24875"/>
        <note>catalytic</note>
    </ligand>
</feature>
<dbReference type="GO" id="GO:0008198">
    <property type="term" value="F:ferrous iron binding"/>
    <property type="evidence" value="ECO:0007669"/>
    <property type="project" value="TreeGrafter"/>
</dbReference>
<dbReference type="Proteomes" id="UP000253370">
    <property type="component" value="Unassembled WGS sequence"/>
</dbReference>
<evidence type="ECO:0000256" key="1">
    <source>
        <dbReference type="ARBA" id="ARBA00022723"/>
    </source>
</evidence>
<name>A0A365U5H5_9RHOB</name>
<dbReference type="Gene3D" id="2.60.120.590">
    <property type="entry name" value="Alpha-ketoglutarate-dependent dioxygenase AlkB-like"/>
    <property type="match status" value="1"/>
</dbReference>
<feature type="binding site" evidence="5">
    <location>
        <begin position="75"/>
        <end position="77"/>
    </location>
    <ligand>
        <name>substrate</name>
    </ligand>
</feature>
<keyword evidence="4 6" id="KW-0408">Iron</keyword>
<dbReference type="PANTHER" id="PTHR16557">
    <property type="entry name" value="ALKYLATED DNA REPAIR PROTEIN ALKB-RELATED"/>
    <property type="match status" value="1"/>
</dbReference>
<dbReference type="GO" id="GO:0035515">
    <property type="term" value="F:oxidative RNA demethylase activity"/>
    <property type="evidence" value="ECO:0007669"/>
    <property type="project" value="TreeGrafter"/>
</dbReference>
<evidence type="ECO:0000256" key="2">
    <source>
        <dbReference type="ARBA" id="ARBA00022964"/>
    </source>
</evidence>
<dbReference type="GO" id="GO:0035516">
    <property type="term" value="F:broad specificity oxidative DNA demethylase activity"/>
    <property type="evidence" value="ECO:0007669"/>
    <property type="project" value="TreeGrafter"/>
</dbReference>
<feature type="binding site" evidence="6">
    <location>
        <position position="125"/>
    </location>
    <ligand>
        <name>Fe cation</name>
        <dbReference type="ChEBI" id="CHEBI:24875"/>
        <note>catalytic</note>
    </ligand>
</feature>
<dbReference type="PROSITE" id="PS51471">
    <property type="entry name" value="FE2OG_OXY"/>
    <property type="match status" value="1"/>
</dbReference>
<proteinExistence type="predicted"/>
<gene>
    <name evidence="8" type="ORF">DRV85_18280</name>
</gene>
<dbReference type="RefSeq" id="WP_113290913.1">
    <property type="nucleotide sequence ID" value="NZ_QNTQ01000030.1"/>
</dbReference>
<dbReference type="EMBL" id="QNTQ01000030">
    <property type="protein sequence ID" value="RBI82674.1"/>
    <property type="molecule type" value="Genomic_DNA"/>
</dbReference>
<dbReference type="InterPro" id="IPR004574">
    <property type="entry name" value="Alkb"/>
</dbReference>
<dbReference type="InterPro" id="IPR005123">
    <property type="entry name" value="Oxoglu/Fe-dep_dioxygenase_dom"/>
</dbReference>
<evidence type="ECO:0000256" key="6">
    <source>
        <dbReference type="PIRSR" id="PIRSR604574-2"/>
    </source>
</evidence>
<evidence type="ECO:0000313" key="8">
    <source>
        <dbReference type="EMBL" id="RBI82674.1"/>
    </source>
</evidence>
<comment type="caution">
    <text evidence="8">The sequence shown here is derived from an EMBL/GenBank/DDBJ whole genome shotgun (WGS) entry which is preliminary data.</text>
</comment>
<comment type="cofactor">
    <cofactor evidence="6">
        <name>Fe(2+)</name>
        <dbReference type="ChEBI" id="CHEBI:29033"/>
    </cofactor>
    <text evidence="6">Binds 1 Fe(2+) ion per subunit.</text>
</comment>
<sequence>MADTSRGEGAALDVRGVRVLPGYLDTPAQDRLVARLREVARAAPFFRPETPRGKPMSVRMTAAGRYGWVSDRRGYRYEPRHPSGVEWPPIPDAVLALWRDVTGLGRAPDCCLVNWYEEGARMGLHQDRDEADFSWPVVSVSLGDEALFRVGGTERGGRTASVWLRSGDVAVLEGESRLAYHGIDRIRHGSSTLLPQGGRINLTLRVVD</sequence>
<dbReference type="AlphaFoldDB" id="A0A365U5H5"/>
<feature type="binding site" evidence="5">
    <location>
        <position position="155"/>
    </location>
    <ligand>
        <name>substrate</name>
    </ligand>
</feature>
<dbReference type="InterPro" id="IPR027450">
    <property type="entry name" value="AlkB-like"/>
</dbReference>
<dbReference type="Pfam" id="PF13532">
    <property type="entry name" value="2OG-FeII_Oxy_2"/>
    <property type="match status" value="1"/>
</dbReference>
<keyword evidence="2 8" id="KW-0223">Dioxygenase</keyword>
<accession>A0A365U5H5</accession>
<evidence type="ECO:0000256" key="5">
    <source>
        <dbReference type="PIRSR" id="PIRSR604574-1"/>
    </source>
</evidence>
<keyword evidence="9" id="KW-1185">Reference proteome</keyword>
<keyword evidence="3" id="KW-0560">Oxidoreductase</keyword>
<dbReference type="OrthoDB" id="9796932at2"/>
<feature type="binding site" evidence="5">
    <location>
        <begin position="199"/>
        <end position="205"/>
    </location>
    <ligand>
        <name>2-oxoglutarate</name>
        <dbReference type="ChEBI" id="CHEBI:16810"/>
    </ligand>
</feature>
<evidence type="ECO:0000256" key="3">
    <source>
        <dbReference type="ARBA" id="ARBA00023002"/>
    </source>
</evidence>
<feature type="binding site" evidence="5">
    <location>
        <position position="68"/>
    </location>
    <ligand>
        <name>substrate</name>
    </ligand>
</feature>
<dbReference type="GO" id="GO:0035513">
    <property type="term" value="P:oxidative RNA demethylation"/>
    <property type="evidence" value="ECO:0007669"/>
    <property type="project" value="TreeGrafter"/>
</dbReference>
<organism evidence="8 9">
    <name type="scientific">Rhodosalinus halophilus</name>
    <dbReference type="NCBI Taxonomy" id="2259333"/>
    <lineage>
        <taxon>Bacteria</taxon>
        <taxon>Pseudomonadati</taxon>
        <taxon>Pseudomonadota</taxon>
        <taxon>Alphaproteobacteria</taxon>
        <taxon>Rhodobacterales</taxon>
        <taxon>Paracoccaceae</taxon>
        <taxon>Rhodosalinus</taxon>
    </lineage>
</organism>
<evidence type="ECO:0000313" key="9">
    <source>
        <dbReference type="Proteomes" id="UP000253370"/>
    </source>
</evidence>
<feature type="binding site" evidence="5">
    <location>
        <position position="129"/>
    </location>
    <ligand>
        <name>substrate</name>
    </ligand>
</feature>
<evidence type="ECO:0000256" key="4">
    <source>
        <dbReference type="ARBA" id="ARBA00023004"/>
    </source>
</evidence>
<keyword evidence="1 6" id="KW-0479">Metal-binding</keyword>
<feature type="domain" description="Fe2OG dioxygenase" evidence="7">
    <location>
        <begin position="107"/>
        <end position="208"/>
    </location>
</feature>
<dbReference type="GO" id="GO:0005737">
    <property type="term" value="C:cytoplasm"/>
    <property type="evidence" value="ECO:0007669"/>
    <property type="project" value="TreeGrafter"/>
</dbReference>
<dbReference type="InterPro" id="IPR037151">
    <property type="entry name" value="AlkB-like_sf"/>
</dbReference>
<protein>
    <submittedName>
        <fullName evidence="8">Alpha-ketoglutarate-dependent dioxygenase AlkB</fullName>
    </submittedName>
</protein>